<gene>
    <name evidence="9" type="ORF">SAMN05443507_1028</name>
</gene>
<keyword evidence="9" id="KW-0670">Pyruvate</keyword>
<dbReference type="InterPro" id="IPR023213">
    <property type="entry name" value="CAT-like_dom_sf"/>
</dbReference>
<evidence type="ECO:0000256" key="3">
    <source>
        <dbReference type="ARBA" id="ARBA00022679"/>
    </source>
</evidence>
<keyword evidence="4 6" id="KW-0450">Lipoyl</keyword>
<evidence type="ECO:0000259" key="7">
    <source>
        <dbReference type="PROSITE" id="PS50968"/>
    </source>
</evidence>
<dbReference type="PROSITE" id="PS50968">
    <property type="entry name" value="BIOTINYL_LIPOYL"/>
    <property type="match status" value="1"/>
</dbReference>
<dbReference type="GO" id="GO:0016407">
    <property type="term" value="F:acetyltransferase activity"/>
    <property type="evidence" value="ECO:0007669"/>
    <property type="project" value="TreeGrafter"/>
</dbReference>
<feature type="domain" description="Lipoyl-binding" evidence="7">
    <location>
        <begin position="14"/>
        <end position="89"/>
    </location>
</feature>
<dbReference type="Proteomes" id="UP000184016">
    <property type="component" value="Unassembled WGS sequence"/>
</dbReference>
<dbReference type="EC" id="2.3.1.-" evidence="6"/>
<dbReference type="PROSITE" id="PS51826">
    <property type="entry name" value="PSBD"/>
    <property type="match status" value="1"/>
</dbReference>
<dbReference type="PANTHER" id="PTHR43178:SF5">
    <property type="entry name" value="LIPOAMIDE ACYLTRANSFERASE COMPONENT OF BRANCHED-CHAIN ALPHA-KETO ACID DEHYDROGENASE COMPLEX, MITOCHONDRIAL"/>
    <property type="match status" value="1"/>
</dbReference>
<dbReference type="AlphaFoldDB" id="A0A1M6KTK9"/>
<dbReference type="SUPFAM" id="SSF47005">
    <property type="entry name" value="Peripheral subunit-binding domain of 2-oxo acid dehydrogenase complex"/>
    <property type="match status" value="1"/>
</dbReference>
<sequence length="438" mass="47670">MSTTMIQNGETTGIYEFRLADIGEGVHTATIARWLVEKGQKVALDEPLVLVETDKVTAELPSPVAGEIVELAAPEGASLSVGEVLVKIRTHSKADDNALSKASTAETPPQATVSSMKADRMLGDVPQARDTVNGSPMSGQTAMVRATPYVRKLARKLGVDLLTVVPTGKEGRITEADVLHTSQLSEQTGQEKSKLNLQQQATSVPREDRIPFTGIRKKIAEHMVHSVRTIPHVTHSDEIEMDAISDIWQKAKKAAASQEIRLTLLAFMAKAVALAIREYPYINSSIDEEKNEIVLKSYVNLGIATDTDAGLLVPVVKGVENLSVLEIAQQIQSLTEKARTGKLGLGDTAGGTFTISNMGGIGSQHATPIIRHPEAAILALHRMEPRVVVRDGEMVIRKMMNVSLSFDHRLLDGATAVRFTNRVKQLLEEPEHWLLNLR</sequence>
<dbReference type="InterPro" id="IPR003016">
    <property type="entry name" value="2-oxoA_DH_lipoyl-BS"/>
</dbReference>
<dbReference type="STRING" id="1830138.SAMN05443507_1028"/>
<dbReference type="Gene3D" id="4.10.320.10">
    <property type="entry name" value="E3-binding domain"/>
    <property type="match status" value="1"/>
</dbReference>
<organism evidence="9 10">
    <name type="scientific">Alicyclobacillus tolerans</name>
    <dbReference type="NCBI Taxonomy" id="90970"/>
    <lineage>
        <taxon>Bacteria</taxon>
        <taxon>Bacillati</taxon>
        <taxon>Bacillota</taxon>
        <taxon>Bacilli</taxon>
        <taxon>Bacillales</taxon>
        <taxon>Alicyclobacillaceae</taxon>
        <taxon>Alicyclobacillus</taxon>
    </lineage>
</organism>
<evidence type="ECO:0000256" key="2">
    <source>
        <dbReference type="ARBA" id="ARBA00007317"/>
    </source>
</evidence>
<dbReference type="SUPFAM" id="SSF51230">
    <property type="entry name" value="Single hybrid motif"/>
    <property type="match status" value="1"/>
</dbReference>
<proteinExistence type="inferred from homology"/>
<dbReference type="Pfam" id="PF02817">
    <property type="entry name" value="E3_binding"/>
    <property type="match status" value="1"/>
</dbReference>
<evidence type="ECO:0000256" key="1">
    <source>
        <dbReference type="ARBA" id="ARBA00001938"/>
    </source>
</evidence>
<evidence type="ECO:0000256" key="5">
    <source>
        <dbReference type="ARBA" id="ARBA00023315"/>
    </source>
</evidence>
<dbReference type="GO" id="GO:0031405">
    <property type="term" value="F:lipoic acid binding"/>
    <property type="evidence" value="ECO:0007669"/>
    <property type="project" value="TreeGrafter"/>
</dbReference>
<dbReference type="EMBL" id="FRAF01000002">
    <property type="protein sequence ID" value="SHJ62246.1"/>
    <property type="molecule type" value="Genomic_DNA"/>
</dbReference>
<name>A0A1M6KTK9_9BACL</name>
<evidence type="ECO:0000313" key="10">
    <source>
        <dbReference type="Proteomes" id="UP000184016"/>
    </source>
</evidence>
<accession>A0A1M6KTK9</accession>
<feature type="domain" description="Peripheral subunit-binding (PSBD)" evidence="8">
    <location>
        <begin position="145"/>
        <end position="182"/>
    </location>
</feature>
<dbReference type="FunFam" id="3.30.559.10:FF:000007">
    <property type="entry name" value="Dihydrolipoamide acetyltransferase component of pyruvate dehydrogenase complex"/>
    <property type="match status" value="1"/>
</dbReference>
<dbReference type="RefSeq" id="WP_242650223.1">
    <property type="nucleotide sequence ID" value="NZ_FRAF01000002.1"/>
</dbReference>
<dbReference type="GO" id="GO:0005737">
    <property type="term" value="C:cytoplasm"/>
    <property type="evidence" value="ECO:0007669"/>
    <property type="project" value="TreeGrafter"/>
</dbReference>
<evidence type="ECO:0000259" key="8">
    <source>
        <dbReference type="PROSITE" id="PS51826"/>
    </source>
</evidence>
<dbReference type="PANTHER" id="PTHR43178">
    <property type="entry name" value="DIHYDROLIPOAMIDE ACETYLTRANSFERASE COMPONENT OF PYRUVATE DEHYDROGENASE COMPLEX"/>
    <property type="match status" value="1"/>
</dbReference>
<evidence type="ECO:0000256" key="6">
    <source>
        <dbReference type="RuleBase" id="RU003423"/>
    </source>
</evidence>
<dbReference type="InterPro" id="IPR004167">
    <property type="entry name" value="PSBD"/>
</dbReference>
<evidence type="ECO:0000256" key="4">
    <source>
        <dbReference type="ARBA" id="ARBA00022823"/>
    </source>
</evidence>
<dbReference type="Gene3D" id="3.30.559.10">
    <property type="entry name" value="Chloramphenicol acetyltransferase-like domain"/>
    <property type="match status" value="1"/>
</dbReference>
<comment type="similarity">
    <text evidence="2 6">Belongs to the 2-oxoacid dehydrogenase family.</text>
</comment>
<keyword evidence="10" id="KW-1185">Reference proteome</keyword>
<dbReference type="Pfam" id="PF00198">
    <property type="entry name" value="2-oxoacid_dh"/>
    <property type="match status" value="1"/>
</dbReference>
<dbReference type="InterPro" id="IPR001078">
    <property type="entry name" value="2-oxoacid_DH_actylTfrase"/>
</dbReference>
<protein>
    <recommendedName>
        <fullName evidence="6">Dihydrolipoamide acetyltransferase component of pyruvate dehydrogenase complex</fullName>
        <ecNumber evidence="6">2.3.1.-</ecNumber>
    </recommendedName>
</protein>
<keyword evidence="5 6" id="KW-0012">Acyltransferase</keyword>
<dbReference type="Pfam" id="PF00364">
    <property type="entry name" value="Biotin_lipoyl"/>
    <property type="match status" value="1"/>
</dbReference>
<evidence type="ECO:0000313" key="9">
    <source>
        <dbReference type="EMBL" id="SHJ62246.1"/>
    </source>
</evidence>
<comment type="cofactor">
    <cofactor evidence="1 6">
        <name>(R)-lipoate</name>
        <dbReference type="ChEBI" id="CHEBI:83088"/>
    </cofactor>
</comment>
<reference evidence="10" key="1">
    <citation type="submission" date="2016-11" db="EMBL/GenBank/DDBJ databases">
        <authorList>
            <person name="Varghese N."/>
            <person name="Submissions S."/>
        </authorList>
    </citation>
    <scope>NUCLEOTIDE SEQUENCE [LARGE SCALE GENOMIC DNA]</scope>
    <source>
        <strain evidence="10">USBA-503</strain>
    </source>
</reference>
<dbReference type="CDD" id="cd06849">
    <property type="entry name" value="lipoyl_domain"/>
    <property type="match status" value="1"/>
</dbReference>
<dbReference type="InterPro" id="IPR050743">
    <property type="entry name" value="2-oxoacid_DH_E2_comp"/>
</dbReference>
<dbReference type="InterPro" id="IPR000089">
    <property type="entry name" value="Biotin_lipoyl"/>
</dbReference>
<dbReference type="Gene3D" id="2.40.50.100">
    <property type="match status" value="1"/>
</dbReference>
<dbReference type="InterPro" id="IPR011053">
    <property type="entry name" value="Single_hybrid_motif"/>
</dbReference>
<keyword evidence="3 6" id="KW-0808">Transferase</keyword>
<dbReference type="PROSITE" id="PS00189">
    <property type="entry name" value="LIPOYL"/>
    <property type="match status" value="1"/>
</dbReference>
<dbReference type="InterPro" id="IPR036625">
    <property type="entry name" value="E3-bd_dom_sf"/>
</dbReference>
<dbReference type="SUPFAM" id="SSF52777">
    <property type="entry name" value="CoA-dependent acyltransferases"/>
    <property type="match status" value="1"/>
</dbReference>